<dbReference type="Bgee" id="ENSCATG00000012361">
    <property type="expression patterns" value="Expressed in adult mammalian kidney and 12 other cell types or tissues"/>
</dbReference>
<dbReference type="Proteomes" id="UP000233060">
    <property type="component" value="Unassembled WGS sequence"/>
</dbReference>
<protein>
    <submittedName>
        <fullName evidence="1">Retinoic acid induced 14</fullName>
    </submittedName>
</protein>
<evidence type="ECO:0000313" key="1">
    <source>
        <dbReference type="Ensembl" id="ENSCATP00000003355.1"/>
    </source>
</evidence>
<dbReference type="GeneTree" id="ENSGT00940000157400"/>
<proteinExistence type="predicted"/>
<name>A0A2K5KRM8_CERAT</name>
<keyword evidence="2" id="KW-1185">Reference proteome</keyword>
<dbReference type="Ensembl" id="ENSCATT00000014809.1">
    <property type="protein sequence ID" value="ENSCATP00000003355.1"/>
    <property type="gene ID" value="ENSCATG00000012361.1"/>
</dbReference>
<evidence type="ECO:0000313" key="2">
    <source>
        <dbReference type="Proteomes" id="UP000233060"/>
    </source>
</evidence>
<reference evidence="1" key="2">
    <citation type="submission" date="2025-09" db="UniProtKB">
        <authorList>
            <consortium name="Ensembl"/>
        </authorList>
    </citation>
    <scope>IDENTIFICATION</scope>
</reference>
<dbReference type="AlphaFoldDB" id="A0A2K5KRM8"/>
<organism evidence="1 2">
    <name type="scientific">Cercocebus atys</name>
    <name type="common">Sooty mangabey</name>
    <name type="synonym">Cercocebus torquatus atys</name>
    <dbReference type="NCBI Taxonomy" id="9531"/>
    <lineage>
        <taxon>Eukaryota</taxon>
        <taxon>Metazoa</taxon>
        <taxon>Chordata</taxon>
        <taxon>Craniata</taxon>
        <taxon>Vertebrata</taxon>
        <taxon>Euteleostomi</taxon>
        <taxon>Mammalia</taxon>
        <taxon>Eutheria</taxon>
        <taxon>Euarchontoglires</taxon>
        <taxon>Primates</taxon>
        <taxon>Haplorrhini</taxon>
        <taxon>Catarrhini</taxon>
        <taxon>Cercopithecidae</taxon>
        <taxon>Cercopithecinae</taxon>
        <taxon>Cercocebus</taxon>
    </lineage>
</organism>
<reference evidence="1" key="1">
    <citation type="submission" date="2025-08" db="UniProtKB">
        <authorList>
            <consortium name="Ensembl"/>
        </authorList>
    </citation>
    <scope>IDENTIFICATION</scope>
</reference>
<accession>A0A2K5KRM8</accession>
<gene>
    <name evidence="1" type="primary">RAI14</name>
</gene>
<sequence length="65" mass="7655">MSGTRMMTGCCRPWRMEMRRRWPHCSARRGPVPPNTTARARPLSILLLQKDTWNASGSWLHMVWM</sequence>